<name>A0AAW9VFY1_9GAMM</name>
<evidence type="ECO:0000313" key="2">
    <source>
        <dbReference type="Proteomes" id="UP000449944"/>
    </source>
</evidence>
<gene>
    <name evidence="1" type="ORF">GKR67_16370</name>
</gene>
<proteinExistence type="predicted"/>
<dbReference type="Proteomes" id="UP000449944">
    <property type="component" value="Unassembled WGS sequence"/>
</dbReference>
<organism evidence="1 2">
    <name type="scientific">Providencia alcalifaciens</name>
    <dbReference type="NCBI Taxonomy" id="126385"/>
    <lineage>
        <taxon>Bacteria</taxon>
        <taxon>Pseudomonadati</taxon>
        <taxon>Pseudomonadota</taxon>
        <taxon>Gammaproteobacteria</taxon>
        <taxon>Enterobacterales</taxon>
        <taxon>Morganellaceae</taxon>
        <taxon>Providencia</taxon>
    </lineage>
</organism>
<accession>A0AAW9VFY1</accession>
<reference evidence="1 2" key="1">
    <citation type="submission" date="2019-10" db="EMBL/GenBank/DDBJ databases">
        <title>Comparative genomic analysis of Providencia.</title>
        <authorList>
            <person name="Yuan C."/>
            <person name="Wei Y."/>
            <person name="Yin Z."/>
        </authorList>
    </citation>
    <scope>NUCLEOTIDE SEQUENCE [LARGE SCALE GENOMIC DNA]</scope>
    <source>
        <strain evidence="2">wls1934</strain>
    </source>
</reference>
<comment type="caution">
    <text evidence="1">The sequence shown here is derived from an EMBL/GenBank/DDBJ whole genome shotgun (WGS) entry which is preliminary data.</text>
</comment>
<dbReference type="EMBL" id="WLUB01000053">
    <property type="protein sequence ID" value="MTC36164.1"/>
    <property type="molecule type" value="Genomic_DNA"/>
</dbReference>
<sequence length="56" mass="6139">MVASPTLSHDLNKKRLQAPFQVQATGSQYAALVAPDVDKSLSLTLSLEWLEQEALK</sequence>
<evidence type="ECO:0000313" key="1">
    <source>
        <dbReference type="EMBL" id="MTC36164.1"/>
    </source>
</evidence>
<dbReference type="AlphaFoldDB" id="A0AAW9VFY1"/>
<protein>
    <submittedName>
        <fullName evidence="1">Uncharacterized protein</fullName>
    </submittedName>
</protein>